<evidence type="ECO:0000259" key="8">
    <source>
        <dbReference type="SMART" id="SM01332"/>
    </source>
</evidence>
<feature type="transmembrane region" description="Helical" evidence="6">
    <location>
        <begin position="447"/>
        <end position="468"/>
    </location>
</feature>
<sequence>MAEVDRKRKRGALEDISNMQPRRMATRSKPLESFSGTQSTNSSQETSYSSVPTKKRKHEEHKTIKVESPGIQTIQERQRVFDIKMNASNSEFDLSIYVDEVTMIDTKEEDALAREIDHYHRKHEEKYRVKKDYLGPRTDITARMRTILLDWLVEVAEEYKVSAKALHLAISLVDRCLSEMAITRGELQLMGCACMMVACKYEEVQCPTIEDFVYISDHTYTGERMLQMEAKVLDCLQFRLSSTHLYHFLERFVLAGCSTDQQTHFAHYISELATLDYETVLQFPPSIIAAAAVYLSRLVTQESTPWTPTLHYYTKYNAVQVLDCVKQLHKVHVQEYNVLQTDANKTKAITDKYASRKHLRVGKLPPATSPSVVVQQPTVKLVPEISSDEHYPELETSNGVDHNGIPIGMWRQDLFACATCIPNALMTFVCPCVSIAQISHRMGLLSYNMMLGMFGLVYIICTICYLVGHTGGNVIAILLGIAMWIYIYRLRMRLRIAFQIPGSMLEDICATFWCSFCAVCQMAAHIESFDKGKCSFAPKEILPGYHL</sequence>
<dbReference type="NCBIfam" id="TIGR01571">
    <property type="entry name" value="A_thal_Cys_rich"/>
    <property type="match status" value="1"/>
</dbReference>
<feature type="compositionally biased region" description="Low complexity" evidence="5">
    <location>
        <begin position="35"/>
        <end position="50"/>
    </location>
</feature>
<comment type="caution">
    <text evidence="9">The sequence shown here is derived from an EMBL/GenBank/DDBJ whole genome shotgun (WGS) entry which is preliminary data.</text>
</comment>
<keyword evidence="6" id="KW-1133">Transmembrane helix</keyword>
<dbReference type="Pfam" id="PF00134">
    <property type="entry name" value="Cyclin_N"/>
    <property type="match status" value="1"/>
</dbReference>
<feature type="domain" description="Cyclin-like" evidence="7">
    <location>
        <begin position="150"/>
        <end position="234"/>
    </location>
</feature>
<evidence type="ECO:0000256" key="1">
    <source>
        <dbReference type="ARBA" id="ARBA00022618"/>
    </source>
</evidence>
<feature type="domain" description="Cyclin C-terminal" evidence="8">
    <location>
        <begin position="243"/>
        <end position="367"/>
    </location>
</feature>
<keyword evidence="6" id="KW-0812">Transmembrane</keyword>
<feature type="domain" description="Cyclin-like" evidence="7">
    <location>
        <begin position="247"/>
        <end position="330"/>
    </location>
</feature>
<comment type="similarity">
    <text evidence="4">Belongs to the cyclin family.</text>
</comment>
<evidence type="ECO:0000256" key="2">
    <source>
        <dbReference type="ARBA" id="ARBA00023127"/>
    </source>
</evidence>
<dbReference type="InterPro" id="IPR006461">
    <property type="entry name" value="PLAC_motif_containing"/>
</dbReference>
<keyword evidence="2 4" id="KW-0195">Cyclin</keyword>
<feature type="transmembrane region" description="Helical" evidence="6">
    <location>
        <begin position="474"/>
        <end position="490"/>
    </location>
</feature>
<dbReference type="InterPro" id="IPR004367">
    <property type="entry name" value="Cyclin_C-dom"/>
</dbReference>
<evidence type="ECO:0000256" key="5">
    <source>
        <dbReference type="SAM" id="MobiDB-lite"/>
    </source>
</evidence>
<dbReference type="STRING" id="74557.A0A1W0A744"/>
<feature type="region of interest" description="Disordered" evidence="5">
    <location>
        <begin position="1"/>
        <end position="63"/>
    </location>
</feature>
<proteinExistence type="inferred from homology"/>
<organism evidence="9 10">
    <name type="scientific">Thraustotheca clavata</name>
    <dbReference type="NCBI Taxonomy" id="74557"/>
    <lineage>
        <taxon>Eukaryota</taxon>
        <taxon>Sar</taxon>
        <taxon>Stramenopiles</taxon>
        <taxon>Oomycota</taxon>
        <taxon>Saprolegniomycetes</taxon>
        <taxon>Saprolegniales</taxon>
        <taxon>Achlyaceae</taxon>
        <taxon>Thraustotheca</taxon>
    </lineage>
</organism>
<evidence type="ECO:0000256" key="3">
    <source>
        <dbReference type="ARBA" id="ARBA00023306"/>
    </source>
</evidence>
<dbReference type="PANTHER" id="PTHR10177">
    <property type="entry name" value="CYCLINS"/>
    <property type="match status" value="1"/>
</dbReference>
<evidence type="ECO:0000259" key="7">
    <source>
        <dbReference type="SMART" id="SM00385"/>
    </source>
</evidence>
<keyword evidence="1" id="KW-0132">Cell division</keyword>
<dbReference type="Pfam" id="PF04749">
    <property type="entry name" value="PLAC8"/>
    <property type="match status" value="1"/>
</dbReference>
<evidence type="ECO:0000313" key="10">
    <source>
        <dbReference type="Proteomes" id="UP000243217"/>
    </source>
</evidence>
<evidence type="ECO:0000256" key="6">
    <source>
        <dbReference type="SAM" id="Phobius"/>
    </source>
</evidence>
<dbReference type="GO" id="GO:0051301">
    <property type="term" value="P:cell division"/>
    <property type="evidence" value="ECO:0007669"/>
    <property type="project" value="UniProtKB-KW"/>
</dbReference>
<name>A0A1W0A744_9STRA</name>
<dbReference type="SMART" id="SM01332">
    <property type="entry name" value="Cyclin_C"/>
    <property type="match status" value="1"/>
</dbReference>
<keyword evidence="10" id="KW-1185">Reference proteome</keyword>
<protein>
    <submittedName>
        <fullName evidence="9">Cyclin</fullName>
    </submittedName>
</protein>
<dbReference type="InterPro" id="IPR036915">
    <property type="entry name" value="Cyclin-like_sf"/>
</dbReference>
<dbReference type="Proteomes" id="UP000243217">
    <property type="component" value="Unassembled WGS sequence"/>
</dbReference>
<dbReference type="EMBL" id="JNBS01000374">
    <property type="protein sequence ID" value="OQS06102.1"/>
    <property type="molecule type" value="Genomic_DNA"/>
</dbReference>
<dbReference type="InterPro" id="IPR006671">
    <property type="entry name" value="Cyclin_N"/>
</dbReference>
<dbReference type="FunFam" id="1.10.472.10:FF:000001">
    <property type="entry name" value="G2/mitotic-specific cyclin"/>
    <property type="match status" value="1"/>
</dbReference>
<dbReference type="InterPro" id="IPR013763">
    <property type="entry name" value="Cyclin-like_dom"/>
</dbReference>
<dbReference type="AlphaFoldDB" id="A0A1W0A744"/>
<dbReference type="OrthoDB" id="5590282at2759"/>
<dbReference type="Gene3D" id="1.10.472.10">
    <property type="entry name" value="Cyclin-like"/>
    <property type="match status" value="2"/>
</dbReference>
<keyword evidence="6" id="KW-0472">Membrane</keyword>
<gene>
    <name evidence="9" type="ORF">THRCLA_01841</name>
</gene>
<keyword evidence="3" id="KW-0131">Cell cycle</keyword>
<accession>A0A1W0A744</accession>
<dbReference type="SMART" id="SM00385">
    <property type="entry name" value="CYCLIN"/>
    <property type="match status" value="2"/>
</dbReference>
<evidence type="ECO:0000313" key="9">
    <source>
        <dbReference type="EMBL" id="OQS06102.1"/>
    </source>
</evidence>
<dbReference type="InterPro" id="IPR039361">
    <property type="entry name" value="Cyclin"/>
</dbReference>
<evidence type="ECO:0000256" key="4">
    <source>
        <dbReference type="RuleBase" id="RU000383"/>
    </source>
</evidence>
<dbReference type="SUPFAM" id="SSF47954">
    <property type="entry name" value="Cyclin-like"/>
    <property type="match status" value="2"/>
</dbReference>
<dbReference type="Pfam" id="PF02984">
    <property type="entry name" value="Cyclin_C"/>
    <property type="match status" value="1"/>
</dbReference>
<reference evidence="9 10" key="1">
    <citation type="journal article" date="2014" name="Genome Biol. Evol.">
        <title>The secreted proteins of Achlya hypogyna and Thraustotheca clavata identify the ancestral oomycete secretome and reveal gene acquisitions by horizontal gene transfer.</title>
        <authorList>
            <person name="Misner I."/>
            <person name="Blouin N."/>
            <person name="Leonard G."/>
            <person name="Richards T.A."/>
            <person name="Lane C.E."/>
        </authorList>
    </citation>
    <scope>NUCLEOTIDE SEQUENCE [LARGE SCALE GENOMIC DNA]</scope>
    <source>
        <strain evidence="9 10">ATCC 34112</strain>
    </source>
</reference>